<dbReference type="EMBL" id="CYPS01000045">
    <property type="protein sequence ID" value="CUH44303.1"/>
    <property type="molecule type" value="Genomic_DNA"/>
</dbReference>
<dbReference type="InterPro" id="IPR002938">
    <property type="entry name" value="FAD-bd"/>
</dbReference>
<dbReference type="PANTHER" id="PTHR43004:SF19">
    <property type="entry name" value="BINDING MONOOXYGENASE, PUTATIVE (JCVI)-RELATED"/>
    <property type="match status" value="1"/>
</dbReference>
<keyword evidence="2" id="KW-0285">Flavoprotein</keyword>
<dbReference type="Proteomes" id="UP000050786">
    <property type="component" value="Unassembled WGS sequence"/>
</dbReference>
<evidence type="ECO:0000259" key="4">
    <source>
        <dbReference type="Pfam" id="PF01494"/>
    </source>
</evidence>
<dbReference type="RefSeq" id="WP_058274302.1">
    <property type="nucleotide sequence ID" value="NZ_CYPS01000045.1"/>
</dbReference>
<sequence length="544" mass="60709">MFDDRYTLAYKSYPYEKSPDQDIDAPVRHPVVVMGGGPIGVATALDLGRQGIPVVVLDDHEGIGMGSRAICFAKRCLEVADRYGCGEPMLEKGVVWNLGKVFHRDDKVFEFNLLPEDGHKYPAFINLQQPYFEQYMIDRLRELQDKGAPIQLRGKNRVDSVEVHDDHVTLKVMTPDGPYTLEADWLIGCDGANSPLRGILGLDFSGRVFQDSFLIADIKLKGDLNFPTERWFWFEPTHGSGASALLHKQPDDVWRIDFQIGWDVDRKEELKEENIRRRLDAMLGDVDYEMVWSSIYTFQCKRMDSFRSGRVFFAGDAAHQISPFGARGANSGMQDVDNLGWKLGLVIQGKAPESLLDTYDTERVHGADENILNSTRSTDFITPKSETSQIFRDAVLSLSGTYEFARPMVNSGRLSVPCVYSGSGLNSADALAGGPERTQPGAPCPDAPLGDEYLLSKLGDEFILLTIDAEAPEILEEDGITARRLALSTRDDPTGQLRKRYLGEASSAVYLIRPDQHVAARRAEYNETLMRTALRRAAGKEVSQ</sequence>
<name>A0A0P1E6Z9_9RHOB</name>
<evidence type="ECO:0000256" key="3">
    <source>
        <dbReference type="ARBA" id="ARBA00022827"/>
    </source>
</evidence>
<dbReference type="InterPro" id="IPR036188">
    <property type="entry name" value="FAD/NAD-bd_sf"/>
</dbReference>
<feature type="domain" description="FAD-binding" evidence="4">
    <location>
        <begin position="30"/>
        <end position="368"/>
    </location>
</feature>
<comment type="cofactor">
    <cofactor evidence="1">
        <name>FAD</name>
        <dbReference type="ChEBI" id="CHEBI:57692"/>
    </cofactor>
</comment>
<evidence type="ECO:0000256" key="2">
    <source>
        <dbReference type="ARBA" id="ARBA00022630"/>
    </source>
</evidence>
<dbReference type="GO" id="GO:0008688">
    <property type="term" value="F:3-(3-hydroxyphenyl)propionate hydroxylase activity"/>
    <property type="evidence" value="ECO:0007669"/>
    <property type="project" value="UniProtKB-EC"/>
</dbReference>
<dbReference type="InterPro" id="IPR050641">
    <property type="entry name" value="RIFMO-like"/>
</dbReference>
<protein>
    <submittedName>
        <fullName evidence="5">3-(3-hydroxy-phenyl)propionate/3-hydroxycinnamic acid hydroxylase</fullName>
        <ecNumber evidence="5">1.14.13.127</ecNumber>
    </submittedName>
</protein>
<organism evidence="5 6">
    <name type="scientific">Ruegeria atlantica</name>
    <dbReference type="NCBI Taxonomy" id="81569"/>
    <lineage>
        <taxon>Bacteria</taxon>
        <taxon>Pseudomonadati</taxon>
        <taxon>Pseudomonadota</taxon>
        <taxon>Alphaproteobacteria</taxon>
        <taxon>Rhodobacterales</taxon>
        <taxon>Roseobacteraceae</taxon>
        <taxon>Ruegeria</taxon>
    </lineage>
</organism>
<dbReference type="Gene3D" id="3.50.50.60">
    <property type="entry name" value="FAD/NAD(P)-binding domain"/>
    <property type="match status" value="1"/>
</dbReference>
<dbReference type="AlphaFoldDB" id="A0A0P1E6Z9"/>
<gene>
    <name evidence="5" type="primary">mhpA_2</name>
    <name evidence="5" type="ORF">RUM4293_03201</name>
</gene>
<proteinExistence type="predicted"/>
<dbReference type="SUPFAM" id="SSF51905">
    <property type="entry name" value="FAD/NAD(P)-binding domain"/>
    <property type="match status" value="1"/>
</dbReference>
<keyword evidence="5" id="KW-0560">Oxidoreductase</keyword>
<dbReference type="PRINTS" id="PR00420">
    <property type="entry name" value="RNGMNOXGNASE"/>
</dbReference>
<dbReference type="Gene3D" id="3.40.30.120">
    <property type="match status" value="1"/>
</dbReference>
<dbReference type="NCBIfam" id="NF006002">
    <property type="entry name" value="PRK08132.1"/>
    <property type="match status" value="1"/>
</dbReference>
<dbReference type="Gene3D" id="3.30.70.2450">
    <property type="match status" value="1"/>
</dbReference>
<dbReference type="GO" id="GO:0071949">
    <property type="term" value="F:FAD binding"/>
    <property type="evidence" value="ECO:0007669"/>
    <property type="project" value="InterPro"/>
</dbReference>
<reference evidence="6" key="1">
    <citation type="submission" date="2015-09" db="EMBL/GenBank/DDBJ databases">
        <authorList>
            <person name="Rodrigo-Torres L."/>
            <person name="Arahal D.R."/>
        </authorList>
    </citation>
    <scope>NUCLEOTIDE SEQUENCE [LARGE SCALE GENOMIC DNA]</scope>
    <source>
        <strain evidence="6">CECT 4293</strain>
    </source>
</reference>
<evidence type="ECO:0000313" key="6">
    <source>
        <dbReference type="Proteomes" id="UP000050786"/>
    </source>
</evidence>
<dbReference type="EC" id="1.14.13.127" evidence="5"/>
<keyword evidence="3" id="KW-0274">FAD</keyword>
<evidence type="ECO:0000313" key="5">
    <source>
        <dbReference type="EMBL" id="CUH44303.1"/>
    </source>
</evidence>
<dbReference type="Pfam" id="PF01494">
    <property type="entry name" value="FAD_binding_3"/>
    <property type="match status" value="1"/>
</dbReference>
<dbReference type="PANTHER" id="PTHR43004">
    <property type="entry name" value="TRK SYSTEM POTASSIUM UPTAKE PROTEIN"/>
    <property type="match status" value="1"/>
</dbReference>
<accession>A0A0P1E6Z9</accession>
<keyword evidence="6" id="KW-1185">Reference proteome</keyword>
<evidence type="ECO:0000256" key="1">
    <source>
        <dbReference type="ARBA" id="ARBA00001974"/>
    </source>
</evidence>